<keyword evidence="10" id="KW-0234">DNA repair</keyword>
<dbReference type="SMART" id="SM00487">
    <property type="entry name" value="DEXDc"/>
    <property type="match status" value="1"/>
</dbReference>
<feature type="region of interest" description="Disordered" evidence="12">
    <location>
        <begin position="1"/>
        <end position="24"/>
    </location>
</feature>
<dbReference type="FunFam" id="3.40.50.300:FF:000332">
    <property type="entry name" value="DNA repair and recombination protein RAD54-like"/>
    <property type="match status" value="1"/>
</dbReference>
<proteinExistence type="inferred from homology"/>
<reference evidence="15" key="1">
    <citation type="submission" date="2022-06" db="EMBL/GenBank/DDBJ databases">
        <authorList>
            <person name="Berger JAMES D."/>
            <person name="Berger JAMES D."/>
        </authorList>
    </citation>
    <scope>NUCLEOTIDE SEQUENCE [LARGE SCALE GENOMIC DNA]</scope>
</reference>
<evidence type="ECO:0000256" key="7">
    <source>
        <dbReference type="ARBA" id="ARBA00022806"/>
    </source>
</evidence>
<evidence type="ECO:0000259" key="13">
    <source>
        <dbReference type="PROSITE" id="PS51192"/>
    </source>
</evidence>
<dbReference type="InterPro" id="IPR050496">
    <property type="entry name" value="SNF2_RAD54_helicase_repair"/>
</dbReference>
<organism evidence="15 16">
    <name type="scientific">Schistosoma rodhaini</name>
    <dbReference type="NCBI Taxonomy" id="6188"/>
    <lineage>
        <taxon>Eukaryota</taxon>
        <taxon>Metazoa</taxon>
        <taxon>Spiralia</taxon>
        <taxon>Lophotrochozoa</taxon>
        <taxon>Platyhelminthes</taxon>
        <taxon>Trematoda</taxon>
        <taxon>Digenea</taxon>
        <taxon>Strigeidida</taxon>
        <taxon>Schistosomatoidea</taxon>
        <taxon>Schistosomatidae</taxon>
        <taxon>Schistosoma</taxon>
    </lineage>
</organism>
<dbReference type="Proteomes" id="UP000050792">
    <property type="component" value="Unassembled WGS sequence"/>
</dbReference>
<dbReference type="WBParaSite" id="SRDH1_15630.2">
    <property type="protein sequence ID" value="SRDH1_15630.2"/>
    <property type="gene ID" value="SRDH1_15630"/>
</dbReference>
<keyword evidence="4" id="KW-0547">Nucleotide-binding</keyword>
<dbReference type="GO" id="GO:0005524">
    <property type="term" value="F:ATP binding"/>
    <property type="evidence" value="ECO:0007669"/>
    <property type="project" value="UniProtKB-KW"/>
</dbReference>
<reference evidence="16" key="2">
    <citation type="submission" date="2023-11" db="UniProtKB">
        <authorList>
            <consortium name="WormBaseParasite"/>
        </authorList>
    </citation>
    <scope>IDENTIFICATION</scope>
</reference>
<feature type="domain" description="Helicase C-terminal" evidence="14">
    <location>
        <begin position="462"/>
        <end position="615"/>
    </location>
</feature>
<comment type="subcellular location">
    <subcellularLocation>
        <location evidence="1">Nucleus</location>
    </subcellularLocation>
</comment>
<evidence type="ECO:0000256" key="9">
    <source>
        <dbReference type="ARBA" id="ARBA00023125"/>
    </source>
</evidence>
<dbReference type="GO" id="GO:0004386">
    <property type="term" value="F:helicase activity"/>
    <property type="evidence" value="ECO:0007669"/>
    <property type="project" value="UniProtKB-KW"/>
</dbReference>
<evidence type="ECO:0000256" key="10">
    <source>
        <dbReference type="ARBA" id="ARBA00023204"/>
    </source>
</evidence>
<dbReference type="InterPro" id="IPR000330">
    <property type="entry name" value="SNF2_N"/>
</dbReference>
<evidence type="ECO:0000256" key="6">
    <source>
        <dbReference type="ARBA" id="ARBA00022801"/>
    </source>
</evidence>
<dbReference type="CDD" id="cd18793">
    <property type="entry name" value="SF2_C_SNF"/>
    <property type="match status" value="1"/>
</dbReference>
<keyword evidence="15" id="KW-1185">Reference proteome</keyword>
<accession>A0AA85EN43</accession>
<evidence type="ECO:0000256" key="11">
    <source>
        <dbReference type="ARBA" id="ARBA00023242"/>
    </source>
</evidence>
<name>A0AA85EN43_9TREM</name>
<dbReference type="AlphaFoldDB" id="A0AA85EN43"/>
<evidence type="ECO:0000313" key="15">
    <source>
        <dbReference type="Proteomes" id="UP000050792"/>
    </source>
</evidence>
<keyword evidence="11" id="KW-0539">Nucleus</keyword>
<comment type="similarity">
    <text evidence="2">Belongs to the SNF2/RAD54 helicase family.</text>
</comment>
<sequence length="707" mass="80479">MRRSLAPSKLNCTRESSSAPEPPLKKYRTVLHEKNVPDHSPVDFNSFRKSSPACDYSDPHENLIRNILSKPFRVPIINYNGSSNDVRVLGVRRNTSRVALHDPFEEDALVLYSPPEVTAHDALKQEATKKLVHVVVDPMLSKILRPHQRERQGPEGKPIIDKAVIVTPSSLLRNWYNEFQKWLHGKIHPLAIDSGSKEDIDSKLAGFLSQAGRRIPSPILIISYETFRLHASVLHKGSVGLVLCDEGHRLKNSENQTYQALVQLKCPRRVLLSGTPIQNDLLEYFSLVHFVNMGLLGTASEFRRHYEIPILRGRDADATNEDQKKGEEILQELLGIVTRCIIRRTQALLTKYLPVKIEQVVCCNLVGSQREVYSDFVKRMASEVSLKMNIADDLRNDKLSISSLASITHLKKLCNHPDLVYEKMAANTDGFHNALSYFPANYQGSLESNASVKPELSGKFQVLDCLLAVIKSTTSDKVVLISNYTQTLDLFERLCLQRGYNFVRLDGTMTIKKRAKVVEQFNDPTSRDFVFMLSSKAGGCGLNLIGANRLVMFDPDWNPANDDQAMARVWRDGQKKQCYIYRLISTGTIEEKMLQRQAHKKALSSCVVDQQEEVERHFSIDDLRELFMYHSETLSDTHDRFKCRRCVNSVQIKPPPEGTDCNSDFSQWNHCYTKKALNDSVLKATWDTGCISFVFWHYSHEEQRKTV</sequence>
<evidence type="ECO:0000256" key="8">
    <source>
        <dbReference type="ARBA" id="ARBA00022840"/>
    </source>
</evidence>
<evidence type="ECO:0000256" key="4">
    <source>
        <dbReference type="ARBA" id="ARBA00022741"/>
    </source>
</evidence>
<dbReference type="PROSITE" id="PS51192">
    <property type="entry name" value="HELICASE_ATP_BIND_1"/>
    <property type="match status" value="1"/>
</dbReference>
<evidence type="ECO:0000259" key="14">
    <source>
        <dbReference type="PROSITE" id="PS51194"/>
    </source>
</evidence>
<evidence type="ECO:0000256" key="1">
    <source>
        <dbReference type="ARBA" id="ARBA00004123"/>
    </source>
</evidence>
<dbReference type="SMART" id="SM00490">
    <property type="entry name" value="HELICc"/>
    <property type="match status" value="1"/>
</dbReference>
<protein>
    <recommendedName>
        <fullName evidence="17">DNA repair and recombination protein RAD54-like</fullName>
    </recommendedName>
</protein>
<dbReference type="Pfam" id="PF00176">
    <property type="entry name" value="SNF2-rel_dom"/>
    <property type="match status" value="1"/>
</dbReference>
<dbReference type="PROSITE" id="PS51194">
    <property type="entry name" value="HELICASE_CTER"/>
    <property type="match status" value="1"/>
</dbReference>
<dbReference type="InterPro" id="IPR013967">
    <property type="entry name" value="Rad54_N"/>
</dbReference>
<dbReference type="InterPro" id="IPR038718">
    <property type="entry name" value="SNF2-like_sf"/>
</dbReference>
<dbReference type="InterPro" id="IPR014001">
    <property type="entry name" value="Helicase_ATP-bd"/>
</dbReference>
<dbReference type="Gene3D" id="3.40.50.10810">
    <property type="entry name" value="Tandem AAA-ATPase domain"/>
    <property type="match status" value="1"/>
</dbReference>
<keyword evidence="5" id="KW-0227">DNA damage</keyword>
<feature type="compositionally biased region" description="Polar residues" evidence="12">
    <location>
        <begin position="10"/>
        <end position="19"/>
    </location>
</feature>
<keyword evidence="3" id="KW-0597">Phosphoprotein</keyword>
<dbReference type="GO" id="GO:0045003">
    <property type="term" value="P:double-strand break repair via synthesis-dependent strand annealing"/>
    <property type="evidence" value="ECO:0007669"/>
    <property type="project" value="TreeGrafter"/>
</dbReference>
<dbReference type="InterPro" id="IPR027417">
    <property type="entry name" value="P-loop_NTPase"/>
</dbReference>
<evidence type="ECO:0000256" key="2">
    <source>
        <dbReference type="ARBA" id="ARBA00007025"/>
    </source>
</evidence>
<evidence type="ECO:0000313" key="16">
    <source>
        <dbReference type="WBParaSite" id="SRDH1_15630.2"/>
    </source>
</evidence>
<dbReference type="Pfam" id="PF08658">
    <property type="entry name" value="Rad54_N"/>
    <property type="match status" value="1"/>
</dbReference>
<dbReference type="PANTHER" id="PTHR45629:SF7">
    <property type="entry name" value="DNA EXCISION REPAIR PROTEIN ERCC-6-RELATED"/>
    <property type="match status" value="1"/>
</dbReference>
<feature type="domain" description="Helicase ATP-binding" evidence="13">
    <location>
        <begin position="164"/>
        <end position="294"/>
    </location>
</feature>
<evidence type="ECO:0000256" key="5">
    <source>
        <dbReference type="ARBA" id="ARBA00022763"/>
    </source>
</evidence>
<dbReference type="PANTHER" id="PTHR45629">
    <property type="entry name" value="SNF2/RAD54 FAMILY MEMBER"/>
    <property type="match status" value="1"/>
</dbReference>
<dbReference type="GO" id="GO:0005634">
    <property type="term" value="C:nucleus"/>
    <property type="evidence" value="ECO:0007669"/>
    <property type="project" value="UniProtKB-SubCell"/>
</dbReference>
<dbReference type="InterPro" id="IPR001650">
    <property type="entry name" value="Helicase_C-like"/>
</dbReference>
<keyword evidence="7" id="KW-0347">Helicase</keyword>
<dbReference type="InterPro" id="IPR049730">
    <property type="entry name" value="SNF2/RAD54-like_C"/>
</dbReference>
<keyword evidence="6" id="KW-0378">Hydrolase</keyword>
<keyword evidence="9" id="KW-0238">DNA-binding</keyword>
<dbReference type="SUPFAM" id="SSF52540">
    <property type="entry name" value="P-loop containing nucleoside triphosphate hydrolases"/>
    <property type="match status" value="2"/>
</dbReference>
<dbReference type="Pfam" id="PF00271">
    <property type="entry name" value="Helicase_C"/>
    <property type="match status" value="1"/>
</dbReference>
<dbReference type="GO" id="GO:0007131">
    <property type="term" value="P:reciprocal meiotic recombination"/>
    <property type="evidence" value="ECO:0007669"/>
    <property type="project" value="TreeGrafter"/>
</dbReference>
<dbReference type="GO" id="GO:0016817">
    <property type="term" value="F:hydrolase activity, acting on acid anhydrides"/>
    <property type="evidence" value="ECO:0007669"/>
    <property type="project" value="InterPro"/>
</dbReference>
<dbReference type="FunFam" id="3.40.50.10810:FF:000147">
    <property type="entry name" value="RAD54 like"/>
    <property type="match status" value="1"/>
</dbReference>
<evidence type="ECO:0000256" key="12">
    <source>
        <dbReference type="SAM" id="MobiDB-lite"/>
    </source>
</evidence>
<dbReference type="GO" id="GO:0015616">
    <property type="term" value="F:DNA translocase activity"/>
    <property type="evidence" value="ECO:0007669"/>
    <property type="project" value="TreeGrafter"/>
</dbReference>
<evidence type="ECO:0000256" key="3">
    <source>
        <dbReference type="ARBA" id="ARBA00022553"/>
    </source>
</evidence>
<keyword evidence="8" id="KW-0067">ATP-binding</keyword>
<evidence type="ECO:0008006" key="17">
    <source>
        <dbReference type="Google" id="ProtNLM"/>
    </source>
</evidence>
<dbReference type="Gene3D" id="3.40.50.300">
    <property type="entry name" value="P-loop containing nucleotide triphosphate hydrolases"/>
    <property type="match status" value="1"/>
</dbReference>
<dbReference type="Gene3D" id="1.20.120.850">
    <property type="entry name" value="SWI2/SNF2 ATPases, N-terminal domain"/>
    <property type="match status" value="1"/>
</dbReference>
<dbReference type="GO" id="GO:0003677">
    <property type="term" value="F:DNA binding"/>
    <property type="evidence" value="ECO:0007669"/>
    <property type="project" value="UniProtKB-KW"/>
</dbReference>